<sequence length="113" mass="13488">MIIQNAKIFYDKYEENCNLAVSKSYTNDAKLCNPLEKFVHFYKVNRSYKLHACSREELPELRKYVTSKSSEGMNFIDKLAYYLYQLSSKKPKRHFLLCQIQSYITIILKITHF</sequence>
<name>A0A1A8XB68_PLAOA</name>
<evidence type="ECO:0000313" key="1">
    <source>
        <dbReference type="EMBL" id="SBT01091.1"/>
    </source>
</evidence>
<dbReference type="EMBL" id="FLQV01002288">
    <property type="protein sequence ID" value="SBT01091.1"/>
    <property type="molecule type" value="Genomic_DNA"/>
</dbReference>
<evidence type="ECO:0008006" key="3">
    <source>
        <dbReference type="Google" id="ProtNLM"/>
    </source>
</evidence>
<gene>
    <name evidence="1" type="ORF">POVCU1_064510</name>
</gene>
<accession>A0A1A8XB68</accession>
<organism evidence="1 2">
    <name type="scientific">Plasmodium ovale curtisi</name>
    <dbReference type="NCBI Taxonomy" id="864141"/>
    <lineage>
        <taxon>Eukaryota</taxon>
        <taxon>Sar</taxon>
        <taxon>Alveolata</taxon>
        <taxon>Apicomplexa</taxon>
        <taxon>Aconoidasida</taxon>
        <taxon>Haemosporida</taxon>
        <taxon>Plasmodiidae</taxon>
        <taxon>Plasmodium</taxon>
        <taxon>Plasmodium (Plasmodium)</taxon>
    </lineage>
</organism>
<dbReference type="Proteomes" id="UP000078546">
    <property type="component" value="Unassembled WGS sequence"/>
</dbReference>
<dbReference type="AlphaFoldDB" id="A0A1A8XB68"/>
<proteinExistence type="predicted"/>
<reference evidence="2" key="1">
    <citation type="submission" date="2016-05" db="EMBL/GenBank/DDBJ databases">
        <authorList>
            <person name="Naeem Raeece"/>
        </authorList>
    </citation>
    <scope>NUCLEOTIDE SEQUENCE [LARGE SCALE GENOMIC DNA]</scope>
</reference>
<protein>
    <recommendedName>
        <fullName evidence="3">PIR Superfamily Protein</fullName>
    </recommendedName>
</protein>
<evidence type="ECO:0000313" key="2">
    <source>
        <dbReference type="Proteomes" id="UP000078546"/>
    </source>
</evidence>